<evidence type="ECO:0000313" key="2">
    <source>
        <dbReference type="EMBL" id="JAE16302.1"/>
    </source>
</evidence>
<accession>A0A0A9FVL2</accession>
<reference evidence="2" key="2">
    <citation type="journal article" date="2015" name="Data Brief">
        <title>Shoot transcriptome of the giant reed, Arundo donax.</title>
        <authorList>
            <person name="Barrero R.A."/>
            <person name="Guerrero F.D."/>
            <person name="Moolhuijzen P."/>
            <person name="Goolsby J.A."/>
            <person name="Tidwell J."/>
            <person name="Bellgard S.E."/>
            <person name="Bellgard M.I."/>
        </authorList>
    </citation>
    <scope>NUCLEOTIDE SEQUENCE</scope>
    <source>
        <tissue evidence="2">Shoot tissue taken approximately 20 cm above the soil surface</tissue>
    </source>
</reference>
<name>A0A0A9FVL2_ARUDO</name>
<keyword evidence="1" id="KW-0812">Transmembrane</keyword>
<protein>
    <submittedName>
        <fullName evidence="2">Uncharacterized protein</fullName>
    </submittedName>
</protein>
<feature type="transmembrane region" description="Helical" evidence="1">
    <location>
        <begin position="27"/>
        <end position="45"/>
    </location>
</feature>
<keyword evidence="1" id="KW-1133">Transmembrane helix</keyword>
<dbReference type="AlphaFoldDB" id="A0A0A9FVL2"/>
<dbReference type="EMBL" id="GBRH01181594">
    <property type="protein sequence ID" value="JAE16302.1"/>
    <property type="molecule type" value="Transcribed_RNA"/>
</dbReference>
<keyword evidence="1" id="KW-0472">Membrane</keyword>
<organism evidence="2">
    <name type="scientific">Arundo donax</name>
    <name type="common">Giant reed</name>
    <name type="synonym">Donax arundinaceus</name>
    <dbReference type="NCBI Taxonomy" id="35708"/>
    <lineage>
        <taxon>Eukaryota</taxon>
        <taxon>Viridiplantae</taxon>
        <taxon>Streptophyta</taxon>
        <taxon>Embryophyta</taxon>
        <taxon>Tracheophyta</taxon>
        <taxon>Spermatophyta</taxon>
        <taxon>Magnoliopsida</taxon>
        <taxon>Liliopsida</taxon>
        <taxon>Poales</taxon>
        <taxon>Poaceae</taxon>
        <taxon>PACMAD clade</taxon>
        <taxon>Arundinoideae</taxon>
        <taxon>Arundineae</taxon>
        <taxon>Arundo</taxon>
    </lineage>
</organism>
<proteinExistence type="predicted"/>
<reference evidence="2" key="1">
    <citation type="submission" date="2014-09" db="EMBL/GenBank/DDBJ databases">
        <authorList>
            <person name="Magalhaes I.L.F."/>
            <person name="Oliveira U."/>
            <person name="Santos F.R."/>
            <person name="Vidigal T.H.D.A."/>
            <person name="Brescovit A.D."/>
            <person name="Santos A.J."/>
        </authorList>
    </citation>
    <scope>NUCLEOTIDE SEQUENCE</scope>
    <source>
        <tissue evidence="2">Shoot tissue taken approximately 20 cm above the soil surface</tissue>
    </source>
</reference>
<sequence>MHQVFCSCTSFLNKHTPNSFVMETGNIYQVFYSGSHILTFLFVGLHERNNAAHRHYINYLKSILLARYFQCIFFC</sequence>
<evidence type="ECO:0000256" key="1">
    <source>
        <dbReference type="SAM" id="Phobius"/>
    </source>
</evidence>